<dbReference type="AlphaFoldDB" id="A0A402BGF5"/>
<gene>
    <name evidence="1" type="ORF">KDA_59390</name>
</gene>
<reference evidence="2" key="1">
    <citation type="submission" date="2018-12" db="EMBL/GenBank/DDBJ databases">
        <title>Tengunoibacter tsumagoiensis gen. nov., sp. nov., Dictyobacter kobayashii sp. nov., D. alpinus sp. nov., and D. joshuensis sp. nov. and description of Dictyobacteraceae fam. nov. within the order Ktedonobacterales isolated from Tengu-no-mugimeshi.</title>
        <authorList>
            <person name="Wang C.M."/>
            <person name="Zheng Y."/>
            <person name="Sakai Y."/>
            <person name="Toyoda A."/>
            <person name="Minakuchi Y."/>
            <person name="Abe K."/>
            <person name="Yokota A."/>
            <person name="Yabe S."/>
        </authorList>
    </citation>
    <scope>NUCLEOTIDE SEQUENCE [LARGE SCALE GENOMIC DNA]</scope>
    <source>
        <strain evidence="2">Uno16</strain>
    </source>
</reference>
<evidence type="ECO:0000313" key="2">
    <source>
        <dbReference type="Proteomes" id="UP000287171"/>
    </source>
</evidence>
<accession>A0A402BGF5</accession>
<dbReference type="Proteomes" id="UP000287171">
    <property type="component" value="Unassembled WGS sequence"/>
</dbReference>
<sequence>MITIRFNLLSLLVVLAMLMLLVIGSQLPDIKRYLRMRAM</sequence>
<dbReference type="RefSeq" id="WP_371865579.1">
    <property type="nucleotide sequence ID" value="NZ_BIFT01000002.1"/>
</dbReference>
<dbReference type="Pfam" id="PF21833">
    <property type="entry name" value="DUF6893"/>
    <property type="match status" value="1"/>
</dbReference>
<keyword evidence="2" id="KW-1185">Reference proteome</keyword>
<organism evidence="1 2">
    <name type="scientific">Dictyobacter alpinus</name>
    <dbReference type="NCBI Taxonomy" id="2014873"/>
    <lineage>
        <taxon>Bacteria</taxon>
        <taxon>Bacillati</taxon>
        <taxon>Chloroflexota</taxon>
        <taxon>Ktedonobacteria</taxon>
        <taxon>Ktedonobacterales</taxon>
        <taxon>Dictyobacteraceae</taxon>
        <taxon>Dictyobacter</taxon>
    </lineage>
</organism>
<protein>
    <submittedName>
        <fullName evidence="1">Uncharacterized protein</fullName>
    </submittedName>
</protein>
<dbReference type="InterPro" id="IPR054188">
    <property type="entry name" value="DUF6893"/>
</dbReference>
<name>A0A402BGF5_9CHLR</name>
<proteinExistence type="predicted"/>
<dbReference type="EMBL" id="BIFT01000002">
    <property type="protein sequence ID" value="GCE30455.1"/>
    <property type="molecule type" value="Genomic_DNA"/>
</dbReference>
<evidence type="ECO:0000313" key="1">
    <source>
        <dbReference type="EMBL" id="GCE30455.1"/>
    </source>
</evidence>
<comment type="caution">
    <text evidence="1">The sequence shown here is derived from an EMBL/GenBank/DDBJ whole genome shotgun (WGS) entry which is preliminary data.</text>
</comment>